<dbReference type="Proteomes" id="UP000027822">
    <property type="component" value="Unassembled WGS sequence"/>
</dbReference>
<dbReference type="EMBL" id="JOTN01000050">
    <property type="protein sequence ID" value="KEK17089.1"/>
    <property type="molecule type" value="Genomic_DNA"/>
</dbReference>
<dbReference type="AlphaFoldDB" id="A0A073JPT4"/>
<dbReference type="PIRSF" id="PIRSF021389">
    <property type="entry name" value="UCP021389"/>
    <property type="match status" value="1"/>
</dbReference>
<evidence type="ECO:0000313" key="1">
    <source>
        <dbReference type="EMBL" id="KEK17089.1"/>
    </source>
</evidence>
<dbReference type="InterPro" id="IPR016789">
    <property type="entry name" value="UCP021389"/>
</dbReference>
<proteinExistence type="predicted"/>
<name>A0A073JPT4_9BACI</name>
<dbReference type="RefSeq" id="WP_034644316.1">
    <property type="nucleotide sequence ID" value="NZ_JOTN01000050.1"/>
</dbReference>
<evidence type="ECO:0000313" key="2">
    <source>
        <dbReference type="Proteomes" id="UP000027822"/>
    </source>
</evidence>
<comment type="caution">
    <text evidence="1">The sequence shown here is derived from an EMBL/GenBank/DDBJ whole genome shotgun (WGS) entry which is preliminary data.</text>
</comment>
<accession>A0A073JPT4</accession>
<dbReference type="eggNOG" id="ENOG5030DFU">
    <property type="taxonomic scope" value="Bacteria"/>
</dbReference>
<sequence>TLSSTAQYKIQLTDELEVNEYLELDIDEQDRIVGIEVFGPIALELSKLAGSTQMYTKDGNVYSFRLNEQEVNQKFHYKGIDFCFSDEKFESFVGLDIVDLNKYDTSLLDQILIP</sequence>
<protein>
    <submittedName>
        <fullName evidence="1">Uncharacterized protein</fullName>
    </submittedName>
</protein>
<keyword evidence="2" id="KW-1185">Reference proteome</keyword>
<feature type="non-terminal residue" evidence="1">
    <location>
        <position position="1"/>
    </location>
</feature>
<reference evidence="1 2" key="1">
    <citation type="submission" date="2014-06" db="EMBL/GenBank/DDBJ databases">
        <title>Draft genome sequence of Bacillus manliponensis JCM 15802 (MCCC 1A00708).</title>
        <authorList>
            <person name="Lai Q."/>
            <person name="Liu Y."/>
            <person name="Shao Z."/>
        </authorList>
    </citation>
    <scope>NUCLEOTIDE SEQUENCE [LARGE SCALE GENOMIC DNA]</scope>
    <source>
        <strain evidence="1 2">JCM 15802</strain>
    </source>
</reference>
<organism evidence="1 2">
    <name type="scientific">Bacillus manliponensis</name>
    <dbReference type="NCBI Taxonomy" id="574376"/>
    <lineage>
        <taxon>Bacteria</taxon>
        <taxon>Bacillati</taxon>
        <taxon>Bacillota</taxon>
        <taxon>Bacilli</taxon>
        <taxon>Bacillales</taxon>
        <taxon>Bacillaceae</taxon>
        <taxon>Bacillus</taxon>
        <taxon>Bacillus cereus group</taxon>
    </lineage>
</organism>
<dbReference type="OrthoDB" id="2890093at2"/>
<gene>
    <name evidence="1" type="ORF">BAMA_20080</name>
</gene>